<evidence type="ECO:0000313" key="3">
    <source>
        <dbReference type="Proteomes" id="UP000823405"/>
    </source>
</evidence>
<protein>
    <submittedName>
        <fullName evidence="2">Uncharacterized protein</fullName>
    </submittedName>
</protein>
<reference evidence="2" key="1">
    <citation type="journal article" date="2020" name="Fungal Divers.">
        <title>Resolving the Mortierellaceae phylogeny through synthesis of multi-gene phylogenetics and phylogenomics.</title>
        <authorList>
            <person name="Vandepol N."/>
            <person name="Liber J."/>
            <person name="Desiro A."/>
            <person name="Na H."/>
            <person name="Kennedy M."/>
            <person name="Barry K."/>
            <person name="Grigoriev I.V."/>
            <person name="Miller A.N."/>
            <person name="O'Donnell K."/>
            <person name="Stajich J.E."/>
            <person name="Bonito G."/>
        </authorList>
    </citation>
    <scope>NUCLEOTIDE SEQUENCE</scope>
    <source>
        <strain evidence="2">NVP60</strain>
    </source>
</reference>
<feature type="signal peptide" evidence="1">
    <location>
        <begin position="1"/>
        <end position="27"/>
    </location>
</feature>
<dbReference type="AlphaFoldDB" id="A0A9P6UPY7"/>
<accession>A0A9P6UPY7</accession>
<dbReference type="Proteomes" id="UP000823405">
    <property type="component" value="Unassembled WGS sequence"/>
</dbReference>
<feature type="chain" id="PRO_5040130387" evidence="1">
    <location>
        <begin position="28"/>
        <end position="171"/>
    </location>
</feature>
<keyword evidence="1" id="KW-0732">Signal</keyword>
<sequence>MRMKFNNIHLSPWSILFLVLLVTGTNSNIHGSAAPLQVPSAGPDTLTPAVHIPDSTESPSYYSTQAVYPVVTQIARKRQGEEGDDRLRHWLKPVSGCNINARGVKICHRTKRSAESVEGDQSSETAGNFRLFKRRLAVNYPARWVNPADVRKRDLPISNILPGEELTVWDE</sequence>
<evidence type="ECO:0000313" key="2">
    <source>
        <dbReference type="EMBL" id="KAG0314497.1"/>
    </source>
</evidence>
<dbReference type="OrthoDB" id="2438744at2759"/>
<dbReference type="EMBL" id="JAAAIN010000439">
    <property type="protein sequence ID" value="KAG0314497.1"/>
    <property type="molecule type" value="Genomic_DNA"/>
</dbReference>
<comment type="caution">
    <text evidence="2">The sequence shown here is derived from an EMBL/GenBank/DDBJ whole genome shotgun (WGS) entry which is preliminary data.</text>
</comment>
<name>A0A9P6UPY7_9FUNG</name>
<evidence type="ECO:0000256" key="1">
    <source>
        <dbReference type="SAM" id="SignalP"/>
    </source>
</evidence>
<organism evidence="2 3">
    <name type="scientific">Linnemannia gamsii</name>
    <dbReference type="NCBI Taxonomy" id="64522"/>
    <lineage>
        <taxon>Eukaryota</taxon>
        <taxon>Fungi</taxon>
        <taxon>Fungi incertae sedis</taxon>
        <taxon>Mucoromycota</taxon>
        <taxon>Mortierellomycotina</taxon>
        <taxon>Mortierellomycetes</taxon>
        <taxon>Mortierellales</taxon>
        <taxon>Mortierellaceae</taxon>
        <taxon>Linnemannia</taxon>
    </lineage>
</organism>
<gene>
    <name evidence="2" type="ORF">BGZ97_009242</name>
</gene>
<proteinExistence type="predicted"/>
<keyword evidence="3" id="KW-1185">Reference proteome</keyword>